<dbReference type="PANTHER" id="PTHR11695">
    <property type="entry name" value="ALCOHOL DEHYDROGENASE RELATED"/>
    <property type="match status" value="1"/>
</dbReference>
<feature type="domain" description="Enoyl reductase (ER)" evidence="1">
    <location>
        <begin position="13"/>
        <end position="346"/>
    </location>
</feature>
<dbReference type="PANTHER" id="PTHR11695:SF294">
    <property type="entry name" value="RETICULON-4-INTERACTING PROTEIN 1, MITOCHONDRIAL"/>
    <property type="match status" value="1"/>
</dbReference>
<dbReference type="CDD" id="cd08267">
    <property type="entry name" value="MDR1"/>
    <property type="match status" value="1"/>
</dbReference>
<gene>
    <name evidence="2" type="ORF">LDAN0321_LOCUS3326</name>
</gene>
<sequence>MKAALISKLEDGNCTKNITVVDDVQKPTRKPKELLIKVLAVATSVGDCHIKSGRCSFVLNPKMPYIPGQDFCGLVEECDEKSAFKVGDIVLANQEDVDKGAIAEYAVAPETHCIQKPLSMTPETCAASLWGVTAQMAVDKARIKAGKTRVLVLGGAGAVGYMTIQFLKARGSAYIATTSTQNEMLLKLGADKVIDYTKEDWWTIREFKNEPFDIIIDTVGGGNHFRKASESGVLKKCMNGGNFIAVTGDDPKPVIKSVWSILKLLFIILGRPIWTLMIFWSVPKYTAFVCLPDAKMLRCLVREIEEHNLKTILDPRCAPYFEFTTEGVQKAFQLQESGHAHGKVVIQVAKLK</sequence>
<dbReference type="GO" id="GO:0016491">
    <property type="term" value="F:oxidoreductase activity"/>
    <property type="evidence" value="ECO:0007669"/>
    <property type="project" value="InterPro"/>
</dbReference>
<dbReference type="InterPro" id="IPR020843">
    <property type="entry name" value="ER"/>
</dbReference>
<dbReference type="SUPFAM" id="SSF51735">
    <property type="entry name" value="NAD(P)-binding Rossmann-fold domains"/>
    <property type="match status" value="1"/>
</dbReference>
<dbReference type="AlphaFoldDB" id="A0A7S2K193"/>
<protein>
    <recommendedName>
        <fullName evidence="1">Enoyl reductase (ER) domain-containing protein</fullName>
    </recommendedName>
</protein>
<name>A0A7S2K193_9STRA</name>
<proteinExistence type="predicted"/>
<accession>A0A7S2K193</accession>
<dbReference type="InterPro" id="IPR013154">
    <property type="entry name" value="ADH-like_N"/>
</dbReference>
<dbReference type="InterPro" id="IPR011032">
    <property type="entry name" value="GroES-like_sf"/>
</dbReference>
<dbReference type="EMBL" id="HBGY01005452">
    <property type="protein sequence ID" value="CAD9562017.1"/>
    <property type="molecule type" value="Transcribed_RNA"/>
</dbReference>
<reference evidence="2" key="1">
    <citation type="submission" date="2021-01" db="EMBL/GenBank/DDBJ databases">
        <authorList>
            <person name="Corre E."/>
            <person name="Pelletier E."/>
            <person name="Niang G."/>
            <person name="Scheremetjew M."/>
            <person name="Finn R."/>
            <person name="Kale V."/>
            <person name="Holt S."/>
            <person name="Cochrane G."/>
            <person name="Meng A."/>
            <person name="Brown T."/>
            <person name="Cohen L."/>
        </authorList>
    </citation>
    <scope>NUCLEOTIDE SEQUENCE</scope>
    <source>
        <strain evidence="2">B650</strain>
    </source>
</reference>
<evidence type="ECO:0000313" key="2">
    <source>
        <dbReference type="EMBL" id="CAD9562017.1"/>
    </source>
</evidence>
<dbReference type="Pfam" id="PF13602">
    <property type="entry name" value="ADH_zinc_N_2"/>
    <property type="match status" value="1"/>
</dbReference>
<dbReference type="InterPro" id="IPR050700">
    <property type="entry name" value="YIM1/Zinc_Alcohol_DH_Fams"/>
</dbReference>
<dbReference type="Gene3D" id="3.90.180.10">
    <property type="entry name" value="Medium-chain alcohol dehydrogenases, catalytic domain"/>
    <property type="match status" value="1"/>
</dbReference>
<dbReference type="InterPro" id="IPR036291">
    <property type="entry name" value="NAD(P)-bd_dom_sf"/>
</dbReference>
<dbReference type="Gene3D" id="3.40.50.720">
    <property type="entry name" value="NAD(P)-binding Rossmann-like Domain"/>
    <property type="match status" value="1"/>
</dbReference>
<dbReference type="SUPFAM" id="SSF50129">
    <property type="entry name" value="GroES-like"/>
    <property type="match status" value="1"/>
</dbReference>
<evidence type="ECO:0000259" key="1">
    <source>
        <dbReference type="SMART" id="SM00829"/>
    </source>
</evidence>
<dbReference type="SMART" id="SM00829">
    <property type="entry name" value="PKS_ER"/>
    <property type="match status" value="1"/>
</dbReference>
<organism evidence="2">
    <name type="scientific">Leptocylindrus danicus</name>
    <dbReference type="NCBI Taxonomy" id="163516"/>
    <lineage>
        <taxon>Eukaryota</taxon>
        <taxon>Sar</taxon>
        <taxon>Stramenopiles</taxon>
        <taxon>Ochrophyta</taxon>
        <taxon>Bacillariophyta</taxon>
        <taxon>Coscinodiscophyceae</taxon>
        <taxon>Chaetocerotophycidae</taxon>
        <taxon>Leptocylindrales</taxon>
        <taxon>Leptocylindraceae</taxon>
        <taxon>Leptocylindrus</taxon>
    </lineage>
</organism>
<dbReference type="Pfam" id="PF08240">
    <property type="entry name" value="ADH_N"/>
    <property type="match status" value="1"/>
</dbReference>